<reference evidence="2" key="1">
    <citation type="journal article" date="2015" name="Nat. Genet.">
        <title>The genome and transcriptome of the zoonotic hookworm Ancylostoma ceylanicum identify infection-specific gene families.</title>
        <authorList>
            <person name="Schwarz E.M."/>
            <person name="Hu Y."/>
            <person name="Antoshechkin I."/>
            <person name="Miller M.M."/>
            <person name="Sternberg P.W."/>
            <person name="Aroian R.V."/>
        </authorList>
    </citation>
    <scope>NUCLEOTIDE SEQUENCE</scope>
    <source>
        <strain evidence="2">HY135</strain>
    </source>
</reference>
<organism evidence="1 2">
    <name type="scientific">Ancylostoma ceylanicum</name>
    <dbReference type="NCBI Taxonomy" id="53326"/>
    <lineage>
        <taxon>Eukaryota</taxon>
        <taxon>Metazoa</taxon>
        <taxon>Ecdysozoa</taxon>
        <taxon>Nematoda</taxon>
        <taxon>Chromadorea</taxon>
        <taxon>Rhabditida</taxon>
        <taxon>Rhabditina</taxon>
        <taxon>Rhabditomorpha</taxon>
        <taxon>Strongyloidea</taxon>
        <taxon>Ancylostomatidae</taxon>
        <taxon>Ancylostomatinae</taxon>
        <taxon>Ancylostoma</taxon>
    </lineage>
</organism>
<dbReference type="Proteomes" id="UP000024635">
    <property type="component" value="Unassembled WGS sequence"/>
</dbReference>
<protein>
    <submittedName>
        <fullName evidence="1">Uncharacterized protein</fullName>
    </submittedName>
</protein>
<keyword evidence="2" id="KW-1185">Reference proteome</keyword>
<evidence type="ECO:0000313" key="1">
    <source>
        <dbReference type="EMBL" id="EYC02194.1"/>
    </source>
</evidence>
<dbReference type="AlphaFoldDB" id="A0A016TGV8"/>
<name>A0A016TGV8_9BILA</name>
<sequence>MKNEGESYDCQLEANAYEFARRCSLTGSSENSRPNEGENHLVAPFDVNPTQVGIRVSEGYDATGFLVLSRLNSCEILVRDVY</sequence>
<evidence type="ECO:0000313" key="2">
    <source>
        <dbReference type="Proteomes" id="UP000024635"/>
    </source>
</evidence>
<accession>A0A016TGV8</accession>
<dbReference type="InterPro" id="IPR035940">
    <property type="entry name" value="CAP_sf"/>
</dbReference>
<dbReference type="Gene3D" id="3.40.33.10">
    <property type="entry name" value="CAP"/>
    <property type="match status" value="1"/>
</dbReference>
<gene>
    <name evidence="1" type="primary">Acey_s0101.g3358</name>
    <name evidence="1" type="ORF">Y032_0101g3358</name>
</gene>
<dbReference type="OrthoDB" id="5837771at2759"/>
<dbReference type="EMBL" id="JARK01001437">
    <property type="protein sequence ID" value="EYC02194.1"/>
    <property type="molecule type" value="Genomic_DNA"/>
</dbReference>
<comment type="caution">
    <text evidence="1">The sequence shown here is derived from an EMBL/GenBank/DDBJ whole genome shotgun (WGS) entry which is preliminary data.</text>
</comment>
<proteinExistence type="predicted"/>